<accession>A0A2V0NQ69</accession>
<reference evidence="2 3" key="1">
    <citation type="journal article" date="2018" name="Sci. Rep.">
        <title>Raphidocelis subcapitata (=Pseudokirchneriella subcapitata) provides an insight into genome evolution and environmental adaptations in the Sphaeropleales.</title>
        <authorList>
            <person name="Suzuki S."/>
            <person name="Yamaguchi H."/>
            <person name="Nakajima N."/>
            <person name="Kawachi M."/>
        </authorList>
    </citation>
    <scope>NUCLEOTIDE SEQUENCE [LARGE SCALE GENOMIC DNA]</scope>
    <source>
        <strain evidence="2 3">NIES-35</strain>
    </source>
</reference>
<evidence type="ECO:0000313" key="2">
    <source>
        <dbReference type="EMBL" id="GBF89776.1"/>
    </source>
</evidence>
<comment type="caution">
    <text evidence="2">The sequence shown here is derived from an EMBL/GenBank/DDBJ whole genome shotgun (WGS) entry which is preliminary data.</text>
</comment>
<keyword evidence="3" id="KW-1185">Reference proteome</keyword>
<organism evidence="2 3">
    <name type="scientific">Raphidocelis subcapitata</name>
    <dbReference type="NCBI Taxonomy" id="307507"/>
    <lineage>
        <taxon>Eukaryota</taxon>
        <taxon>Viridiplantae</taxon>
        <taxon>Chlorophyta</taxon>
        <taxon>core chlorophytes</taxon>
        <taxon>Chlorophyceae</taxon>
        <taxon>CS clade</taxon>
        <taxon>Sphaeropleales</taxon>
        <taxon>Selenastraceae</taxon>
        <taxon>Raphidocelis</taxon>
    </lineage>
</organism>
<evidence type="ECO:0000313" key="3">
    <source>
        <dbReference type="Proteomes" id="UP000247498"/>
    </source>
</evidence>
<evidence type="ECO:0000256" key="1">
    <source>
        <dbReference type="SAM" id="MobiDB-lite"/>
    </source>
</evidence>
<dbReference type="AlphaFoldDB" id="A0A2V0NQ69"/>
<dbReference type="EMBL" id="BDRX01000012">
    <property type="protein sequence ID" value="GBF89776.1"/>
    <property type="molecule type" value="Genomic_DNA"/>
</dbReference>
<sequence>MGCKKGKGRAAQSLNICGIDPVRRAVLEAEREARRKAQAAAVAALPKARSTRVDPTPPPTPAVPTPVVAEEAYGPADGEVYMHAPCARAPCTDAKPVPAAAPDTPLVPMRLTEGVAAAAGLLHGGVGAPPYFFTDAAMSFTPAAKPVVGESDALAGKLFVCGGHGIPAQLLILESAAVHPGLFASSFSLRHRSASPFAFANPESTPKRTSALLQRSASLPVAGGGVRVRWLEPSLSAPASFAFAGSLMPLGSSQAPAIPLLTLSLPIALSTAAQLPMAAATLAVPDASLLLRSHPLSRTASAAADDSAPPADASAEVGDVPIFTKSPKGRPRPLRSLKSALGAAAKLLAPRKGRGGDDVRDSGAAASPAATGAGAEAARTDRGAGSGKASKRGGWFKNLLGCCRAPGVKEF</sequence>
<feature type="region of interest" description="Disordered" evidence="1">
    <location>
        <begin position="351"/>
        <end position="393"/>
    </location>
</feature>
<feature type="compositionally biased region" description="Pro residues" evidence="1">
    <location>
        <begin position="55"/>
        <end position="64"/>
    </location>
</feature>
<feature type="region of interest" description="Disordered" evidence="1">
    <location>
        <begin position="43"/>
        <end position="66"/>
    </location>
</feature>
<proteinExistence type="predicted"/>
<feature type="region of interest" description="Disordered" evidence="1">
    <location>
        <begin position="301"/>
        <end position="334"/>
    </location>
</feature>
<feature type="compositionally biased region" description="Low complexity" evidence="1">
    <location>
        <begin position="301"/>
        <end position="315"/>
    </location>
</feature>
<name>A0A2V0NQ69_9CHLO</name>
<dbReference type="Proteomes" id="UP000247498">
    <property type="component" value="Unassembled WGS sequence"/>
</dbReference>
<gene>
    <name evidence="2" type="ORF">Rsub_02946</name>
</gene>
<feature type="compositionally biased region" description="Low complexity" evidence="1">
    <location>
        <begin position="362"/>
        <end position="377"/>
    </location>
</feature>
<dbReference type="InParanoid" id="A0A2V0NQ69"/>
<protein>
    <submittedName>
        <fullName evidence="2">Uncharacterized protein</fullName>
    </submittedName>
</protein>